<dbReference type="SUPFAM" id="SSF55031">
    <property type="entry name" value="Bacterial exopeptidase dimerisation domain"/>
    <property type="match status" value="1"/>
</dbReference>
<dbReference type="Gene3D" id="3.30.70.360">
    <property type="match status" value="1"/>
</dbReference>
<evidence type="ECO:0000313" key="8">
    <source>
        <dbReference type="Proteomes" id="UP000886657"/>
    </source>
</evidence>
<keyword evidence="3" id="KW-0378">Hydrolase</keyword>
<dbReference type="EMBL" id="JADKIO010000002">
    <property type="protein sequence ID" value="MBK9795034.1"/>
    <property type="molecule type" value="Genomic_DNA"/>
</dbReference>
<evidence type="ECO:0000313" key="7">
    <source>
        <dbReference type="EMBL" id="MBK9795034.1"/>
    </source>
</evidence>
<name>A0A9D7XJW5_9BACT</name>
<dbReference type="GO" id="GO:0046872">
    <property type="term" value="F:metal ion binding"/>
    <property type="evidence" value="ECO:0007669"/>
    <property type="project" value="UniProtKB-KW"/>
</dbReference>
<dbReference type="GO" id="GO:0008777">
    <property type="term" value="F:acetylornithine deacetylase activity"/>
    <property type="evidence" value="ECO:0007669"/>
    <property type="project" value="TreeGrafter"/>
</dbReference>
<dbReference type="Pfam" id="PF07687">
    <property type="entry name" value="M20_dimer"/>
    <property type="match status" value="1"/>
</dbReference>
<evidence type="ECO:0000256" key="5">
    <source>
        <dbReference type="ARBA" id="ARBA00023285"/>
    </source>
</evidence>
<dbReference type="GO" id="GO:0006526">
    <property type="term" value="P:L-arginine biosynthetic process"/>
    <property type="evidence" value="ECO:0007669"/>
    <property type="project" value="TreeGrafter"/>
</dbReference>
<reference evidence="7" key="1">
    <citation type="submission" date="2020-10" db="EMBL/GenBank/DDBJ databases">
        <title>Connecting structure to function with the recovery of over 1000 high-quality activated sludge metagenome-assembled genomes encoding full-length rRNA genes using long-read sequencing.</title>
        <authorList>
            <person name="Singleton C.M."/>
            <person name="Petriglieri F."/>
            <person name="Kristensen J.M."/>
            <person name="Kirkegaard R.H."/>
            <person name="Michaelsen T.Y."/>
            <person name="Andersen M.H."/>
            <person name="Karst S.M."/>
            <person name="Dueholm M.S."/>
            <person name="Nielsen P.H."/>
            <person name="Albertsen M."/>
        </authorList>
    </citation>
    <scope>NUCLEOTIDE SEQUENCE</scope>
    <source>
        <strain evidence="7">Skiv_18-Q3-R9-52_MAXAC.067</strain>
    </source>
</reference>
<protein>
    <submittedName>
        <fullName evidence="7">M20/M25/M40 family metallo-hydrolase</fullName>
    </submittedName>
</protein>
<dbReference type="InterPro" id="IPR001261">
    <property type="entry name" value="ArgE/DapE_CS"/>
</dbReference>
<comment type="caution">
    <text evidence="7">The sequence shown here is derived from an EMBL/GenBank/DDBJ whole genome shotgun (WGS) entry which is preliminary data.</text>
</comment>
<evidence type="ECO:0000256" key="4">
    <source>
        <dbReference type="ARBA" id="ARBA00022833"/>
    </source>
</evidence>
<accession>A0A9D7XJW5</accession>
<gene>
    <name evidence="7" type="ORF">IPP58_00800</name>
</gene>
<keyword evidence="5" id="KW-0170">Cobalt</keyword>
<evidence type="ECO:0000256" key="3">
    <source>
        <dbReference type="ARBA" id="ARBA00022801"/>
    </source>
</evidence>
<keyword evidence="2" id="KW-0479">Metal-binding</keyword>
<evidence type="ECO:0000256" key="2">
    <source>
        <dbReference type="ARBA" id="ARBA00022723"/>
    </source>
</evidence>
<dbReference type="Proteomes" id="UP000886657">
    <property type="component" value="Unassembled WGS sequence"/>
</dbReference>
<dbReference type="Gene3D" id="3.40.630.10">
    <property type="entry name" value="Zn peptidases"/>
    <property type="match status" value="1"/>
</dbReference>
<dbReference type="InterPro" id="IPR036264">
    <property type="entry name" value="Bact_exopeptidase_dim_dom"/>
</dbReference>
<sequence length="355" mass="37298">MSPAELLTLLVGTPSVSGTEGPLADLLQELATARGFEVHREGNNLWFSFGTRGGPRLLLNSHLDTVPPCAGWEGDPFTPVWHGQRLQGLGANDAKGCVAAILLAAFELAKQPLGGEVVVALSAEEETGGHGIGTILGQLGPLDGAVVGEPTGLRICAAQRGLLILKCTARGQSGHVANAQMLGAENAIHKAARDISRVAAMDFPIHPLLGSQRAQVTQIQGGLRRNQVPDACEFFVDLRIGPDQDHEALAADFQRLLESEVIIHSKRYLPKATDPAHPIVQAALQAAGKLGAVGSGTTSDWAFLGDIPAVKAGPGDTFRSHTPNEYLTLPELEAGAAFYASLATAFFKLQVPNES</sequence>
<dbReference type="AlphaFoldDB" id="A0A9D7XJW5"/>
<keyword evidence="4" id="KW-0862">Zinc</keyword>
<dbReference type="InterPro" id="IPR002933">
    <property type="entry name" value="Peptidase_M20"/>
</dbReference>
<comment type="cofactor">
    <cofactor evidence="1">
        <name>Zn(2+)</name>
        <dbReference type="ChEBI" id="CHEBI:29105"/>
    </cofactor>
</comment>
<dbReference type="InterPro" id="IPR011650">
    <property type="entry name" value="Peptidase_M20_dimer"/>
</dbReference>
<organism evidence="7 8">
    <name type="scientific">Candidatus Geothrix skivensis</name>
    <dbReference type="NCBI Taxonomy" id="2954439"/>
    <lineage>
        <taxon>Bacteria</taxon>
        <taxon>Pseudomonadati</taxon>
        <taxon>Acidobacteriota</taxon>
        <taxon>Holophagae</taxon>
        <taxon>Holophagales</taxon>
        <taxon>Holophagaceae</taxon>
        <taxon>Geothrix</taxon>
    </lineage>
</organism>
<evidence type="ECO:0000259" key="6">
    <source>
        <dbReference type="Pfam" id="PF07687"/>
    </source>
</evidence>
<dbReference type="InterPro" id="IPR050072">
    <property type="entry name" value="Peptidase_M20A"/>
</dbReference>
<dbReference type="PANTHER" id="PTHR43808:SF31">
    <property type="entry name" value="N-ACETYL-L-CITRULLINE DEACETYLASE"/>
    <property type="match status" value="1"/>
</dbReference>
<dbReference type="PANTHER" id="PTHR43808">
    <property type="entry name" value="ACETYLORNITHINE DEACETYLASE"/>
    <property type="match status" value="1"/>
</dbReference>
<evidence type="ECO:0000256" key="1">
    <source>
        <dbReference type="ARBA" id="ARBA00001947"/>
    </source>
</evidence>
<proteinExistence type="predicted"/>
<dbReference type="SUPFAM" id="SSF53187">
    <property type="entry name" value="Zn-dependent exopeptidases"/>
    <property type="match status" value="1"/>
</dbReference>
<feature type="domain" description="Peptidase M20 dimerisation" evidence="6">
    <location>
        <begin position="158"/>
        <end position="260"/>
    </location>
</feature>
<dbReference type="PROSITE" id="PS00758">
    <property type="entry name" value="ARGE_DAPE_CPG2_1"/>
    <property type="match status" value="1"/>
</dbReference>
<dbReference type="Pfam" id="PF01546">
    <property type="entry name" value="Peptidase_M20"/>
    <property type="match status" value="1"/>
</dbReference>